<dbReference type="AlphaFoldDB" id="A0A1Z3N865"/>
<evidence type="ECO:0000256" key="1">
    <source>
        <dbReference type="SAM" id="SignalP"/>
    </source>
</evidence>
<name>A0A1Z3N865_BDEBC</name>
<accession>A0A1Z3N865</accession>
<evidence type="ECO:0000313" key="3">
    <source>
        <dbReference type="Proteomes" id="UP000197003"/>
    </source>
</evidence>
<sequence length="159" mass="18073">MLKSAVLFVVVLFSVSMSQAYEAFPKGPDATLTPGALCNRPSEYRYPEKIKYCERDVSSSQKAAIFQKYDQIGYRTRSMKRLAFKIDHYIPLCAGGSNDSKNLWPQHESVYEITDKLEALICEKMAAGRLLQKDAVEIIIQAKNHLNEVPEIEARVREL</sequence>
<reference evidence="2 3" key="1">
    <citation type="submission" date="2017-04" db="EMBL/GenBank/DDBJ databases">
        <title>Whole genome sequence of Bdellovibrio bacteriovorus strain SSB218315.</title>
        <authorList>
            <person name="Oyedara O."/>
            <person name="Rodriguez-Perez M.A."/>
        </authorList>
    </citation>
    <scope>NUCLEOTIDE SEQUENCE [LARGE SCALE GENOMIC DNA]</scope>
    <source>
        <strain evidence="2 3">SSB218315</strain>
    </source>
</reference>
<keyword evidence="1" id="KW-0732">Signal</keyword>
<dbReference type="RefSeq" id="WP_088565171.1">
    <property type="nucleotide sequence ID" value="NZ_CP020946.1"/>
</dbReference>
<feature type="chain" id="PRO_5013300690" description="HNH endonuclease" evidence="1">
    <location>
        <begin position="21"/>
        <end position="159"/>
    </location>
</feature>
<dbReference type="OrthoDB" id="9104842at2"/>
<feature type="signal peptide" evidence="1">
    <location>
        <begin position="1"/>
        <end position="20"/>
    </location>
</feature>
<protein>
    <recommendedName>
        <fullName evidence="4">HNH endonuclease</fullName>
    </recommendedName>
</protein>
<evidence type="ECO:0008006" key="4">
    <source>
        <dbReference type="Google" id="ProtNLM"/>
    </source>
</evidence>
<proteinExistence type="predicted"/>
<gene>
    <name evidence="2" type="ORF">B9G79_08685</name>
</gene>
<dbReference type="Proteomes" id="UP000197003">
    <property type="component" value="Chromosome"/>
</dbReference>
<organism evidence="2 3">
    <name type="scientific">Bdellovibrio bacteriovorus</name>
    <dbReference type="NCBI Taxonomy" id="959"/>
    <lineage>
        <taxon>Bacteria</taxon>
        <taxon>Pseudomonadati</taxon>
        <taxon>Bdellovibrionota</taxon>
        <taxon>Bdellovibrionia</taxon>
        <taxon>Bdellovibrionales</taxon>
        <taxon>Pseudobdellovibrionaceae</taxon>
        <taxon>Bdellovibrio</taxon>
    </lineage>
</organism>
<evidence type="ECO:0000313" key="2">
    <source>
        <dbReference type="EMBL" id="ASD63646.1"/>
    </source>
</evidence>
<dbReference type="EMBL" id="CP020946">
    <property type="protein sequence ID" value="ASD63646.1"/>
    <property type="molecule type" value="Genomic_DNA"/>
</dbReference>